<dbReference type="SUPFAM" id="SSF48056">
    <property type="entry name" value="Di-copper centre-containing domain"/>
    <property type="match status" value="1"/>
</dbReference>
<dbReference type="PIRSF" id="PIRSF000290">
    <property type="entry name" value="PPO_plant"/>
    <property type="match status" value="1"/>
</dbReference>
<dbReference type="AlphaFoldDB" id="A0AAE1W5T8"/>
<keyword evidence="13" id="KW-1185">Reference proteome</keyword>
<evidence type="ECO:0000313" key="12">
    <source>
        <dbReference type="EMBL" id="KAK4387193.1"/>
    </source>
</evidence>
<dbReference type="GO" id="GO:0004097">
    <property type="term" value="F:catechol oxidase activity"/>
    <property type="evidence" value="ECO:0007669"/>
    <property type="project" value="InterPro"/>
</dbReference>
<evidence type="ECO:0000259" key="11">
    <source>
        <dbReference type="PROSITE" id="PS00498"/>
    </source>
</evidence>
<dbReference type="PRINTS" id="PR00092">
    <property type="entry name" value="TYROSINASE"/>
</dbReference>
<keyword evidence="3" id="KW-0883">Thioether bond</keyword>
<feature type="binding site" evidence="7">
    <location>
        <position position="359"/>
    </location>
    <ligand>
        <name>Cu cation</name>
        <dbReference type="ChEBI" id="CHEBI:23378"/>
        <label>B</label>
    </ligand>
</feature>
<dbReference type="InterPro" id="IPR008922">
    <property type="entry name" value="Di-copper_centre_dom_sf"/>
</dbReference>
<dbReference type="Pfam" id="PF00264">
    <property type="entry name" value="Tyrosinase"/>
    <property type="match status" value="1"/>
</dbReference>
<gene>
    <name evidence="12" type="ORF">Sango_2589900</name>
</gene>
<reference evidence="12" key="1">
    <citation type="submission" date="2020-06" db="EMBL/GenBank/DDBJ databases">
        <authorList>
            <person name="Li T."/>
            <person name="Hu X."/>
            <person name="Zhang T."/>
            <person name="Song X."/>
            <person name="Zhang H."/>
            <person name="Dai N."/>
            <person name="Sheng W."/>
            <person name="Hou X."/>
            <person name="Wei L."/>
        </authorList>
    </citation>
    <scope>NUCLEOTIDE SEQUENCE</scope>
    <source>
        <strain evidence="12">K16</strain>
        <tissue evidence="12">Leaf</tissue>
    </source>
</reference>
<dbReference type="InterPro" id="IPR002227">
    <property type="entry name" value="Tyrosinase_Cu-bd"/>
</dbReference>
<protein>
    <submittedName>
        <fullName evidence="12">Polyphenol oxidase II, chloroplastic</fullName>
    </submittedName>
</protein>
<dbReference type="Pfam" id="PF12143">
    <property type="entry name" value="PPO1_KFDV"/>
    <property type="match status" value="1"/>
</dbReference>
<evidence type="ECO:0000256" key="8">
    <source>
        <dbReference type="PIRSR" id="PIRSR000290-2"/>
    </source>
</evidence>
<keyword evidence="4" id="KW-0560">Oxidoreductase</keyword>
<feature type="binding site" evidence="7">
    <location>
        <position position="206"/>
    </location>
    <ligand>
        <name>Cu cation</name>
        <dbReference type="ChEBI" id="CHEBI:23378"/>
        <label>A</label>
    </ligand>
</feature>
<dbReference type="PROSITE" id="PS00497">
    <property type="entry name" value="TYROSINASE_1"/>
    <property type="match status" value="1"/>
</dbReference>
<evidence type="ECO:0000259" key="10">
    <source>
        <dbReference type="PROSITE" id="PS00497"/>
    </source>
</evidence>
<dbReference type="InterPro" id="IPR022739">
    <property type="entry name" value="Polyphenol_oxidase_cen"/>
</dbReference>
<dbReference type="InterPro" id="IPR016213">
    <property type="entry name" value="Polyphenol_oxidase"/>
</dbReference>
<dbReference type="EMBL" id="JACGWL010000015">
    <property type="protein sequence ID" value="KAK4387193.1"/>
    <property type="molecule type" value="Genomic_DNA"/>
</dbReference>
<name>A0AAE1W5T8_9LAMI</name>
<dbReference type="PROSITE" id="PS00498">
    <property type="entry name" value="TYROSINASE_2"/>
    <property type="match status" value="1"/>
</dbReference>
<keyword evidence="5 7" id="KW-0186">Copper</keyword>
<feature type="binding site" evidence="7">
    <location>
        <position position="325"/>
    </location>
    <ligand>
        <name>Cu cation</name>
        <dbReference type="ChEBI" id="CHEBI:23378"/>
        <label>B</label>
    </ligand>
</feature>
<evidence type="ECO:0000313" key="13">
    <source>
        <dbReference type="Proteomes" id="UP001289374"/>
    </source>
</evidence>
<comment type="similarity">
    <text evidence="1">Belongs to the tyrosinase family.</text>
</comment>
<dbReference type="InterPro" id="IPR050316">
    <property type="entry name" value="Tyrosinase/Hemocyanin"/>
</dbReference>
<feature type="domain" description="Tyrosinase copper-binding" evidence="11">
    <location>
        <begin position="352"/>
        <end position="363"/>
    </location>
</feature>
<accession>A0AAE1W5T8</accession>
<proteinExistence type="inferred from homology"/>
<feature type="disulfide bond" evidence="8">
    <location>
        <begin position="109"/>
        <end position="174"/>
    </location>
</feature>
<evidence type="ECO:0000256" key="9">
    <source>
        <dbReference type="PIRSR" id="PIRSR000290-3"/>
    </source>
</evidence>
<feature type="disulfide bond" evidence="8">
    <location>
        <begin position="92"/>
        <end position="110"/>
    </location>
</feature>
<dbReference type="Pfam" id="PF12142">
    <property type="entry name" value="PPO1_DWL"/>
    <property type="match status" value="1"/>
</dbReference>
<dbReference type="PANTHER" id="PTHR11474">
    <property type="entry name" value="TYROSINASE FAMILY MEMBER"/>
    <property type="match status" value="1"/>
</dbReference>
<dbReference type="GO" id="GO:0046872">
    <property type="term" value="F:metal ion binding"/>
    <property type="evidence" value="ECO:0007669"/>
    <property type="project" value="UniProtKB-KW"/>
</dbReference>
<evidence type="ECO:0000256" key="1">
    <source>
        <dbReference type="ARBA" id="ARBA00009928"/>
    </source>
</evidence>
<dbReference type="GO" id="GO:0046148">
    <property type="term" value="P:pigment biosynthetic process"/>
    <property type="evidence" value="ECO:0007669"/>
    <property type="project" value="InterPro"/>
</dbReference>
<dbReference type="Proteomes" id="UP001289374">
    <property type="component" value="Unassembled WGS sequence"/>
</dbReference>
<dbReference type="PANTHER" id="PTHR11474:SF123">
    <property type="entry name" value="CATECHOL OXIDASE"/>
    <property type="match status" value="1"/>
</dbReference>
<keyword evidence="2 7" id="KW-0479">Metal-binding</keyword>
<sequence>MAALPLPLASATPSSQSHPVFSKPSYFITHAKRSNRLRVSCTDSRNVETPLGKVDRRNMLLGLGGGLYGAANLISSPGALAEPVSPPQLDKCGLSTYNTNKGVKMEVPCCPPSSETITKYKLPPVTQMKIRPAAQNLTPEYIYKYNKAIECMKQLQKDHPEDPRGFMQQANIHCAYCNGAYTYDTKPGKDPFTLQVHNSWLFFPFHRWYLYFYERILGELIGDPTFALPFWNWDNPKGMYIPEYFLDCRSALHDCKRNPDNLKAVVDLGFTGSKNPDQVVTNNLSIVYNEMVAANADAYGFMGKPYCQGSNEKESGPGSVERGSHTAVHVFVGDPREPAGEDLGNFYSAGRDPLFFCHHSNVDRMWTLWQYYLPSDQIPDKRITSRDFLEASFLFYNEKAELVRVTVEDCLDNRSMGYDFEQCDLPWLDYRPPAQTATAKVIRSRKTAPNAETVFPLNLDKIVRVLVSKTKKGKADELLVIENITVDTTKFLKFDVFVNDEDDDLTDLDKAAYAGTYAQVPHKSGKKTNTTSISLKLTNLYNRMDVEDDDTVLVTLVPRHKGEGVTIGGIKIIENPTPVKTANSSG</sequence>
<organism evidence="12 13">
    <name type="scientific">Sesamum angolense</name>
    <dbReference type="NCBI Taxonomy" id="2727404"/>
    <lineage>
        <taxon>Eukaryota</taxon>
        <taxon>Viridiplantae</taxon>
        <taxon>Streptophyta</taxon>
        <taxon>Embryophyta</taxon>
        <taxon>Tracheophyta</taxon>
        <taxon>Spermatophyta</taxon>
        <taxon>Magnoliopsida</taxon>
        <taxon>eudicotyledons</taxon>
        <taxon>Gunneridae</taxon>
        <taxon>Pentapetalae</taxon>
        <taxon>asterids</taxon>
        <taxon>lamiids</taxon>
        <taxon>Lamiales</taxon>
        <taxon>Pedaliaceae</taxon>
        <taxon>Sesamum</taxon>
    </lineage>
</organism>
<feature type="binding site" evidence="7">
    <location>
        <position position="329"/>
    </location>
    <ligand>
        <name>Cu cation</name>
        <dbReference type="ChEBI" id="CHEBI:23378"/>
        <label>B</label>
    </ligand>
</feature>
<evidence type="ECO:0000256" key="7">
    <source>
        <dbReference type="PIRSR" id="PIRSR000290-1"/>
    </source>
</evidence>
<evidence type="ECO:0000256" key="4">
    <source>
        <dbReference type="ARBA" id="ARBA00023002"/>
    </source>
</evidence>
<evidence type="ECO:0000256" key="6">
    <source>
        <dbReference type="ARBA" id="ARBA00023157"/>
    </source>
</evidence>
<feature type="binding site" evidence="7">
    <location>
        <position position="197"/>
    </location>
    <ligand>
        <name>Cu cation</name>
        <dbReference type="ChEBI" id="CHEBI:23378"/>
        <label>A</label>
    </ligand>
</feature>
<dbReference type="Gene3D" id="1.10.1280.10">
    <property type="entry name" value="Di-copper center containing domain from catechol oxidase"/>
    <property type="match status" value="1"/>
</dbReference>
<evidence type="ECO:0000256" key="5">
    <source>
        <dbReference type="ARBA" id="ARBA00023008"/>
    </source>
</evidence>
<reference evidence="12" key="2">
    <citation type="journal article" date="2024" name="Plant">
        <title>Genomic evolution and insights into agronomic trait innovations of Sesamum species.</title>
        <authorList>
            <person name="Miao H."/>
            <person name="Wang L."/>
            <person name="Qu L."/>
            <person name="Liu H."/>
            <person name="Sun Y."/>
            <person name="Le M."/>
            <person name="Wang Q."/>
            <person name="Wei S."/>
            <person name="Zheng Y."/>
            <person name="Lin W."/>
            <person name="Duan Y."/>
            <person name="Cao H."/>
            <person name="Xiong S."/>
            <person name="Wang X."/>
            <person name="Wei L."/>
            <person name="Li C."/>
            <person name="Ma Q."/>
            <person name="Ju M."/>
            <person name="Zhao R."/>
            <person name="Li G."/>
            <person name="Mu C."/>
            <person name="Tian Q."/>
            <person name="Mei H."/>
            <person name="Zhang T."/>
            <person name="Gao T."/>
            <person name="Zhang H."/>
        </authorList>
    </citation>
    <scope>NUCLEOTIDE SEQUENCE</scope>
    <source>
        <strain evidence="12">K16</strain>
    </source>
</reference>
<feature type="cross-link" description="2'-(S-cysteinyl)-histidine (Cys-His)" evidence="9">
    <location>
        <begin position="177"/>
        <end position="197"/>
    </location>
</feature>
<feature type="binding site" evidence="7">
    <location>
        <position position="173"/>
    </location>
    <ligand>
        <name>Cu cation</name>
        <dbReference type="ChEBI" id="CHEBI:23378"/>
        <label>A</label>
    </ligand>
</feature>
<comment type="cofactor">
    <cofactor evidence="7">
        <name>Cu(2+)</name>
        <dbReference type="ChEBI" id="CHEBI:29036"/>
    </cofactor>
    <text evidence="7">Binds 2 copper ions per subunit.</text>
</comment>
<feature type="domain" description="Tyrosinase copper-binding" evidence="10">
    <location>
        <begin position="197"/>
        <end position="214"/>
    </location>
</feature>
<comment type="caution">
    <text evidence="12">The sequence shown here is derived from an EMBL/GenBank/DDBJ whole genome shotgun (WGS) entry which is preliminary data.</text>
</comment>
<keyword evidence="6 8" id="KW-1015">Disulfide bond</keyword>
<dbReference type="InterPro" id="IPR022740">
    <property type="entry name" value="Polyphenol_oxidase_C"/>
</dbReference>
<evidence type="ECO:0000256" key="3">
    <source>
        <dbReference type="ARBA" id="ARBA00022784"/>
    </source>
</evidence>
<evidence type="ECO:0000256" key="2">
    <source>
        <dbReference type="ARBA" id="ARBA00022723"/>
    </source>
</evidence>